<evidence type="ECO:0000313" key="1">
    <source>
        <dbReference type="EMBL" id="RWR79965.1"/>
    </source>
</evidence>
<sequence length="307" mass="35284">MEYQHLVFNIIANDSSSSSNDEVEIIIRLAIEKERLNSGEGSRPHRHCTVIKRDFLQANIERIFLDYFADSPVFSPNLFRRSFRMSRSLFLRIQSVLEANGPYFVQRRNNAGRLGLSSFQKMIAAIRLLAYGGTADLCDEYLRIGESTALKSLKKFVEAVITNFSKECLRSPNNNDIAKLLAEGESRGFPGMLGSIDCMHWKWKNCPTAWQGSHNDINVLERSFVFTELAEGHAPLVNYSINDERHLNDVERVVYEQLNETPCEPVSSNPILLENFIEKHRCIRNRETHSQLQSDLVEHLWLLHSEL</sequence>
<comment type="caution">
    <text evidence="1">The sequence shown here is derived from an EMBL/GenBank/DDBJ whole genome shotgun (WGS) entry which is preliminary data.</text>
</comment>
<dbReference type="PANTHER" id="PTHR47150:SF7">
    <property type="entry name" value="NUCLEASE"/>
    <property type="match status" value="1"/>
</dbReference>
<reference evidence="1 2" key="1">
    <citation type="journal article" date="2019" name="Nat. Plants">
        <title>Stout camphor tree genome fills gaps in understanding of flowering plant genome evolution.</title>
        <authorList>
            <person name="Chaw S.M."/>
            <person name="Liu Y.C."/>
            <person name="Wu Y.W."/>
            <person name="Wang H.Y."/>
            <person name="Lin C.I."/>
            <person name="Wu C.S."/>
            <person name="Ke H.M."/>
            <person name="Chang L.Y."/>
            <person name="Hsu C.Y."/>
            <person name="Yang H.T."/>
            <person name="Sudianto E."/>
            <person name="Hsu M.H."/>
            <person name="Wu K.P."/>
            <person name="Wang L.N."/>
            <person name="Leebens-Mack J.H."/>
            <person name="Tsai I.J."/>
        </authorList>
    </citation>
    <scope>NUCLEOTIDE SEQUENCE [LARGE SCALE GENOMIC DNA]</scope>
    <source>
        <strain evidence="2">cv. Chaw 1501</strain>
        <tissue evidence="1">Young leaves</tissue>
    </source>
</reference>
<keyword evidence="2" id="KW-1185">Reference proteome</keyword>
<dbReference type="Proteomes" id="UP000283530">
    <property type="component" value="Unassembled WGS sequence"/>
</dbReference>
<accession>A0A3S3MUX5</accession>
<protein>
    <submittedName>
        <fullName evidence="1">Putative nuclease HARBI1</fullName>
    </submittedName>
</protein>
<dbReference type="PANTHER" id="PTHR47150">
    <property type="entry name" value="OS12G0169200 PROTEIN"/>
    <property type="match status" value="1"/>
</dbReference>
<evidence type="ECO:0000313" key="2">
    <source>
        <dbReference type="Proteomes" id="UP000283530"/>
    </source>
</evidence>
<dbReference type="OrthoDB" id="124998at2759"/>
<gene>
    <name evidence="1" type="ORF">CKAN_00856900</name>
</gene>
<dbReference type="EMBL" id="QPKB01000003">
    <property type="protein sequence ID" value="RWR79965.1"/>
    <property type="molecule type" value="Genomic_DNA"/>
</dbReference>
<proteinExistence type="predicted"/>
<dbReference type="InterPro" id="IPR006912">
    <property type="entry name" value="Harbinger_derived_prot"/>
</dbReference>
<dbReference type="Pfam" id="PF04827">
    <property type="entry name" value="Plant_tran"/>
    <property type="match status" value="1"/>
</dbReference>
<organism evidence="1 2">
    <name type="scientific">Cinnamomum micranthum f. kanehirae</name>
    <dbReference type="NCBI Taxonomy" id="337451"/>
    <lineage>
        <taxon>Eukaryota</taxon>
        <taxon>Viridiplantae</taxon>
        <taxon>Streptophyta</taxon>
        <taxon>Embryophyta</taxon>
        <taxon>Tracheophyta</taxon>
        <taxon>Spermatophyta</taxon>
        <taxon>Magnoliopsida</taxon>
        <taxon>Magnoliidae</taxon>
        <taxon>Laurales</taxon>
        <taxon>Lauraceae</taxon>
        <taxon>Cinnamomum</taxon>
    </lineage>
</organism>
<dbReference type="AlphaFoldDB" id="A0A3S3MUX5"/>
<name>A0A3S3MUX5_9MAGN</name>